<feature type="region of interest" description="Disordered" evidence="2">
    <location>
        <begin position="25"/>
        <end position="45"/>
    </location>
</feature>
<protein>
    <recommendedName>
        <fullName evidence="3">Smf/DprA SLOG domain-containing protein</fullName>
    </recommendedName>
</protein>
<dbReference type="AlphaFoldDB" id="A0A940T500"/>
<dbReference type="PANTHER" id="PTHR43022">
    <property type="entry name" value="PROTEIN SMF"/>
    <property type="match status" value="1"/>
</dbReference>
<reference evidence="4" key="1">
    <citation type="submission" date="2021-02" db="EMBL/GenBank/DDBJ databases">
        <title>Sequencing the genomes of 1000 actinobacteria strains.</title>
        <authorList>
            <person name="Klenk H.-P."/>
        </authorList>
    </citation>
    <scope>NUCLEOTIDE SEQUENCE</scope>
    <source>
        <strain evidence="4">DSM 22850</strain>
    </source>
</reference>
<keyword evidence="5" id="KW-1185">Reference proteome</keyword>
<dbReference type="GO" id="GO:0009294">
    <property type="term" value="P:DNA-mediated transformation"/>
    <property type="evidence" value="ECO:0007669"/>
    <property type="project" value="InterPro"/>
</dbReference>
<comment type="caution">
    <text evidence="4">The sequence shown here is derived from an EMBL/GenBank/DDBJ whole genome shotgun (WGS) entry which is preliminary data.</text>
</comment>
<dbReference type="Proteomes" id="UP000675163">
    <property type="component" value="Unassembled WGS sequence"/>
</dbReference>
<evidence type="ECO:0000313" key="5">
    <source>
        <dbReference type="Proteomes" id="UP000675163"/>
    </source>
</evidence>
<dbReference type="SUPFAM" id="SSF102405">
    <property type="entry name" value="MCP/YpsA-like"/>
    <property type="match status" value="1"/>
</dbReference>
<dbReference type="Gene3D" id="3.40.50.450">
    <property type="match status" value="1"/>
</dbReference>
<dbReference type="Pfam" id="PF02481">
    <property type="entry name" value="DNA_processg_A"/>
    <property type="match status" value="1"/>
</dbReference>
<dbReference type="PANTHER" id="PTHR43022:SF1">
    <property type="entry name" value="PROTEIN SMF"/>
    <property type="match status" value="1"/>
</dbReference>
<evidence type="ECO:0000256" key="2">
    <source>
        <dbReference type="SAM" id="MobiDB-lite"/>
    </source>
</evidence>
<evidence type="ECO:0000313" key="4">
    <source>
        <dbReference type="EMBL" id="MBP1325486.1"/>
    </source>
</evidence>
<evidence type="ECO:0000259" key="3">
    <source>
        <dbReference type="Pfam" id="PF02481"/>
    </source>
</evidence>
<name>A0A940T500_9MICO</name>
<evidence type="ECO:0000256" key="1">
    <source>
        <dbReference type="ARBA" id="ARBA00006525"/>
    </source>
</evidence>
<gene>
    <name evidence="4" type="ORF">JOF28_000718</name>
</gene>
<dbReference type="InterPro" id="IPR057666">
    <property type="entry name" value="DrpA_SLOG"/>
</dbReference>
<dbReference type="InterPro" id="IPR003488">
    <property type="entry name" value="DprA"/>
</dbReference>
<feature type="domain" description="Smf/DprA SLOG" evidence="3">
    <location>
        <begin position="139"/>
        <end position="210"/>
    </location>
</feature>
<sequence>MTSTLGIDPGTHALIRTIWEAHGTDHVEPDPAAPEAIDPQASATEPVSSRVAEVFARATWARLIEPGDAIAGHLIATLGAVAALETVIAGTLDTGSRAPASLDIDPAAFVKGIARWRPRLDKNATLHDLASAAETHTRLLIPGDPHWPDSLNDLGYHAPVVLWARGRTELLSEISLAVVGARANTGYGAHITAEITDGVCAAGATIVSGAVYILYPKLCCCFQRKEKFGVAQCFLNFCF</sequence>
<dbReference type="EMBL" id="JAFIDA010000001">
    <property type="protein sequence ID" value="MBP1325486.1"/>
    <property type="molecule type" value="Genomic_DNA"/>
</dbReference>
<comment type="similarity">
    <text evidence="1">Belongs to the DprA/Smf family.</text>
</comment>
<organism evidence="4 5">
    <name type="scientific">Leucobacter exalbidus</name>
    <dbReference type="NCBI Taxonomy" id="662960"/>
    <lineage>
        <taxon>Bacteria</taxon>
        <taxon>Bacillati</taxon>
        <taxon>Actinomycetota</taxon>
        <taxon>Actinomycetes</taxon>
        <taxon>Micrococcales</taxon>
        <taxon>Microbacteriaceae</taxon>
        <taxon>Leucobacter</taxon>
    </lineage>
</organism>
<accession>A0A940T500</accession>
<proteinExistence type="inferred from homology"/>
<dbReference type="RefSeq" id="WP_209704509.1">
    <property type="nucleotide sequence ID" value="NZ_JAFIDA010000001.1"/>
</dbReference>